<evidence type="ECO:0000313" key="3">
    <source>
        <dbReference type="EMBL" id="MFD2673565.1"/>
    </source>
</evidence>
<accession>A0ABW5RFL9</accession>
<name>A0ABW5RFL9_9BACL</name>
<feature type="domain" description="DUF4178" evidence="2">
    <location>
        <begin position="30"/>
        <end position="162"/>
    </location>
</feature>
<keyword evidence="4" id="KW-1185">Reference proteome</keyword>
<evidence type="ECO:0000259" key="2">
    <source>
        <dbReference type="Pfam" id="PF13785"/>
    </source>
</evidence>
<protein>
    <submittedName>
        <fullName evidence="3">DUF4178 domain-containing protein</fullName>
    </submittedName>
</protein>
<sequence>MGWLDWLRGSKKSSRSEGARSAPRHALNLQVQDIVTYDLEDYQVAGKLVYEDSGYTWTSYNLKGDRGFIWLAAELDDELEVGIYERVRADIPRPEKKLILDDVTYYLEEHGWAMIREAQGQAGARPGQQVEYWDYTSEFGDLYLSIEKWGGDLEISKGYEIDAYELKFLAGS</sequence>
<dbReference type="Pfam" id="PF13785">
    <property type="entry name" value="DUF4178"/>
    <property type="match status" value="1"/>
</dbReference>
<dbReference type="RefSeq" id="WP_379931152.1">
    <property type="nucleotide sequence ID" value="NZ_JBHUMM010000045.1"/>
</dbReference>
<proteinExistence type="predicted"/>
<evidence type="ECO:0000256" key="1">
    <source>
        <dbReference type="SAM" id="MobiDB-lite"/>
    </source>
</evidence>
<dbReference type="Proteomes" id="UP001597497">
    <property type="component" value="Unassembled WGS sequence"/>
</dbReference>
<feature type="region of interest" description="Disordered" evidence="1">
    <location>
        <begin position="1"/>
        <end position="21"/>
    </location>
</feature>
<dbReference type="EMBL" id="JBHUMM010000045">
    <property type="protein sequence ID" value="MFD2673565.1"/>
    <property type="molecule type" value="Genomic_DNA"/>
</dbReference>
<organism evidence="3 4">
    <name type="scientific">Marinicrinis sediminis</name>
    <dbReference type="NCBI Taxonomy" id="1652465"/>
    <lineage>
        <taxon>Bacteria</taxon>
        <taxon>Bacillati</taxon>
        <taxon>Bacillota</taxon>
        <taxon>Bacilli</taxon>
        <taxon>Bacillales</taxon>
        <taxon>Paenibacillaceae</taxon>
    </lineage>
</organism>
<evidence type="ECO:0000313" key="4">
    <source>
        <dbReference type="Proteomes" id="UP001597497"/>
    </source>
</evidence>
<gene>
    <name evidence="3" type="ORF">ACFSUC_18610</name>
</gene>
<reference evidence="4" key="1">
    <citation type="journal article" date="2019" name="Int. J. Syst. Evol. Microbiol.">
        <title>The Global Catalogue of Microorganisms (GCM) 10K type strain sequencing project: providing services to taxonomists for standard genome sequencing and annotation.</title>
        <authorList>
            <consortium name="The Broad Institute Genomics Platform"/>
            <consortium name="The Broad Institute Genome Sequencing Center for Infectious Disease"/>
            <person name="Wu L."/>
            <person name="Ma J."/>
        </authorList>
    </citation>
    <scope>NUCLEOTIDE SEQUENCE [LARGE SCALE GENOMIC DNA]</scope>
    <source>
        <strain evidence="4">KCTC 33676</strain>
    </source>
</reference>
<comment type="caution">
    <text evidence="3">The sequence shown here is derived from an EMBL/GenBank/DDBJ whole genome shotgun (WGS) entry which is preliminary data.</text>
</comment>
<dbReference type="InterPro" id="IPR025235">
    <property type="entry name" value="DUF4178"/>
</dbReference>